<dbReference type="PANTHER" id="PTHR40278">
    <property type="entry name" value="DNA UTILIZATION PROTEIN HOFN"/>
    <property type="match status" value="1"/>
</dbReference>
<protein>
    <submittedName>
        <fullName evidence="2">PilN domain-containing protein</fullName>
    </submittedName>
</protein>
<proteinExistence type="predicted"/>
<reference evidence="2" key="1">
    <citation type="submission" date="2020-07" db="EMBL/GenBank/DDBJ databases">
        <title>Huge and variable diversity of episymbiotic CPR bacteria and DPANN archaea in groundwater ecosystems.</title>
        <authorList>
            <person name="He C.Y."/>
            <person name="Keren R."/>
            <person name="Whittaker M."/>
            <person name="Farag I.F."/>
            <person name="Doudna J."/>
            <person name="Cate J.H.D."/>
            <person name="Banfield J.F."/>
        </authorList>
    </citation>
    <scope>NUCLEOTIDE SEQUENCE</scope>
    <source>
        <strain evidence="2">NC_groundwater_580_Pr5_B-0.1um_64_19</strain>
    </source>
</reference>
<evidence type="ECO:0000256" key="1">
    <source>
        <dbReference type="SAM" id="Phobius"/>
    </source>
</evidence>
<dbReference type="InterPro" id="IPR007813">
    <property type="entry name" value="PilN"/>
</dbReference>
<dbReference type="EMBL" id="JACPNR010000002">
    <property type="protein sequence ID" value="MBI2677212.1"/>
    <property type="molecule type" value="Genomic_DNA"/>
</dbReference>
<feature type="transmembrane region" description="Helical" evidence="1">
    <location>
        <begin position="22"/>
        <end position="45"/>
    </location>
</feature>
<dbReference type="Pfam" id="PF05137">
    <property type="entry name" value="PilN"/>
    <property type="match status" value="1"/>
</dbReference>
<keyword evidence="1" id="KW-0472">Membrane</keyword>
<name>A0A932A6A9_9BACT</name>
<gene>
    <name evidence="2" type="ORF">HYX28_00350</name>
</gene>
<evidence type="ECO:0000313" key="3">
    <source>
        <dbReference type="Proteomes" id="UP000779809"/>
    </source>
</evidence>
<comment type="caution">
    <text evidence="2">The sequence shown here is derived from an EMBL/GenBank/DDBJ whole genome shotgun (WGS) entry which is preliminary data.</text>
</comment>
<dbReference type="InterPro" id="IPR052534">
    <property type="entry name" value="Extracell_DNA_Util/SecSys_Comp"/>
</dbReference>
<organism evidence="2 3">
    <name type="scientific">Candidatus Korobacter versatilis</name>
    <dbReference type="NCBI Taxonomy" id="658062"/>
    <lineage>
        <taxon>Bacteria</taxon>
        <taxon>Pseudomonadati</taxon>
        <taxon>Acidobacteriota</taxon>
        <taxon>Terriglobia</taxon>
        <taxon>Terriglobales</taxon>
        <taxon>Candidatus Korobacteraceae</taxon>
        <taxon>Candidatus Korobacter</taxon>
    </lineage>
</organism>
<evidence type="ECO:0000313" key="2">
    <source>
        <dbReference type="EMBL" id="MBI2677212.1"/>
    </source>
</evidence>
<sequence length="202" mass="22846">MRYNINLATRPYVDAQRFYTDWLAGLVPLFLLATALVGFAVHALVSSREVAQAVRKVEGEITRLDAQRARAQQVMDRPENRDTRMKSQFLNQAIARKTFSWTRVFEELERVMPPRVHVVSIRPETRGDQTRLVMTVAADTRENAVELLRKMEASESFRQPELVSEDLRQTQSGGSQVEFQVSAKYVPQPLALPSAAAMKGGN</sequence>
<dbReference type="Proteomes" id="UP000779809">
    <property type="component" value="Unassembled WGS sequence"/>
</dbReference>
<accession>A0A932A6A9</accession>
<dbReference type="AlphaFoldDB" id="A0A932A6A9"/>
<keyword evidence="1" id="KW-0812">Transmembrane</keyword>
<dbReference type="PANTHER" id="PTHR40278:SF1">
    <property type="entry name" value="DNA UTILIZATION PROTEIN HOFN"/>
    <property type="match status" value="1"/>
</dbReference>
<keyword evidence="1" id="KW-1133">Transmembrane helix</keyword>